<feature type="transmembrane region" description="Helical" evidence="2">
    <location>
        <begin position="321"/>
        <end position="337"/>
    </location>
</feature>
<dbReference type="EMBL" id="CAJNDS010000557">
    <property type="protein sequence ID" value="CAE7217865.1"/>
    <property type="molecule type" value="Genomic_DNA"/>
</dbReference>
<organism evidence="3 4">
    <name type="scientific">Symbiodinium natans</name>
    <dbReference type="NCBI Taxonomy" id="878477"/>
    <lineage>
        <taxon>Eukaryota</taxon>
        <taxon>Sar</taxon>
        <taxon>Alveolata</taxon>
        <taxon>Dinophyceae</taxon>
        <taxon>Suessiales</taxon>
        <taxon>Symbiodiniaceae</taxon>
        <taxon>Symbiodinium</taxon>
    </lineage>
</organism>
<evidence type="ECO:0000256" key="1">
    <source>
        <dbReference type="SAM" id="MobiDB-lite"/>
    </source>
</evidence>
<evidence type="ECO:0008006" key="5">
    <source>
        <dbReference type="Google" id="ProtNLM"/>
    </source>
</evidence>
<keyword evidence="4" id="KW-1185">Reference proteome</keyword>
<protein>
    <recommendedName>
        <fullName evidence="5">Transmembrane protein</fullName>
    </recommendedName>
</protein>
<feature type="compositionally biased region" description="Basic and acidic residues" evidence="1">
    <location>
        <begin position="16"/>
        <end position="33"/>
    </location>
</feature>
<evidence type="ECO:0000256" key="2">
    <source>
        <dbReference type="SAM" id="Phobius"/>
    </source>
</evidence>
<name>A0A812K7S9_9DINO</name>
<keyword evidence="2" id="KW-0472">Membrane</keyword>
<dbReference type="AlphaFoldDB" id="A0A812K7S9"/>
<feature type="transmembrane region" description="Helical" evidence="2">
    <location>
        <begin position="187"/>
        <end position="206"/>
    </location>
</feature>
<reference evidence="3" key="1">
    <citation type="submission" date="2021-02" db="EMBL/GenBank/DDBJ databases">
        <authorList>
            <person name="Dougan E. K."/>
            <person name="Rhodes N."/>
            <person name="Thang M."/>
            <person name="Chan C."/>
        </authorList>
    </citation>
    <scope>NUCLEOTIDE SEQUENCE</scope>
</reference>
<dbReference type="OrthoDB" id="429547at2759"/>
<comment type="caution">
    <text evidence="3">The sequence shown here is derived from an EMBL/GenBank/DDBJ whole genome shotgun (WGS) entry which is preliminary data.</text>
</comment>
<feature type="transmembrane region" description="Helical" evidence="2">
    <location>
        <begin position="476"/>
        <end position="495"/>
    </location>
</feature>
<feature type="compositionally biased region" description="Low complexity" evidence="1">
    <location>
        <begin position="34"/>
        <end position="43"/>
    </location>
</feature>
<feature type="transmembrane region" description="Helical" evidence="2">
    <location>
        <begin position="441"/>
        <end position="464"/>
    </location>
</feature>
<keyword evidence="2" id="KW-1133">Transmembrane helix</keyword>
<gene>
    <name evidence="3" type="ORF">SNAT2548_LOCUS7783</name>
</gene>
<evidence type="ECO:0000313" key="3">
    <source>
        <dbReference type="EMBL" id="CAE7217865.1"/>
    </source>
</evidence>
<feature type="region of interest" description="Disordered" evidence="1">
    <location>
        <begin position="1"/>
        <end position="43"/>
    </location>
</feature>
<proteinExistence type="predicted"/>
<feature type="transmembrane region" description="Helical" evidence="2">
    <location>
        <begin position="510"/>
        <end position="531"/>
    </location>
</feature>
<sequence length="541" mass="60729">MGTSSSCCQEEGLAEPPKEVQEVVHNSYSRDADASSSSSSAKHSPPALVAALTTASNAPSKWSRLQQMRVLEVDADIVRGISLHASLRSFGRLWRQSPLDLPEEGRLSLYARSAPAAGYDIFLSHTWQTPGRYKVLSLLFQAGWKHMLLFWAISVVAAALLSRFHVLPMPFHIVPDFLEYHELYCPFFPWCLLMAFLGSCFGLLLAPYSPSLCGHPVCFLDVVSIHQVDQELMERGIYGLGGFLRVSKELRVLWSAPYLSRLWCVFELAAYRMANPEGRMVLAPLFIEVGVLLSLLGTYFAAVLFNLNFILGHQSGEIRSLSYLFALTPIYVLMHLFRRTNMAKLKLLSDLQTFDLERADCRTDFDREFIHRAIIEWYGSKEAFTEYVRGPLRDELLGGKKEILPLQYLLIVATVTFSASLDNIIALDLGRVPVYWVAAQFIGSCVGFYLCWLVMMLKLCIFLCDRFAEPVYPGPLDFLQTFVLFGAGAGFYYGGAEICRRAYTTSLEASIAWACAACLLSGLSFFTDRLIASYLTVRRAK</sequence>
<feature type="transmembrane region" description="Helical" evidence="2">
    <location>
        <begin position="281"/>
        <end position="301"/>
    </location>
</feature>
<keyword evidence="2" id="KW-0812">Transmembrane</keyword>
<accession>A0A812K7S9</accession>
<feature type="transmembrane region" description="Helical" evidence="2">
    <location>
        <begin position="148"/>
        <end position="167"/>
    </location>
</feature>
<evidence type="ECO:0000313" key="4">
    <source>
        <dbReference type="Proteomes" id="UP000604046"/>
    </source>
</evidence>
<dbReference type="Proteomes" id="UP000604046">
    <property type="component" value="Unassembled WGS sequence"/>
</dbReference>